<dbReference type="CDD" id="cd06553">
    <property type="entry name" value="ASCH_Ef3133_like"/>
    <property type="match status" value="1"/>
</dbReference>
<dbReference type="RefSeq" id="WP_041086747.1">
    <property type="nucleotide sequence ID" value="NZ_JXRP01000009.1"/>
</dbReference>
<dbReference type="PATRIC" id="fig|889306.3.peg.1002"/>
<dbReference type="InterPro" id="IPR015947">
    <property type="entry name" value="PUA-like_sf"/>
</dbReference>
<name>A0A0C2W038_9BACL</name>
<dbReference type="Proteomes" id="UP000031938">
    <property type="component" value="Unassembled WGS sequence"/>
</dbReference>
<organism evidence="2 3">
    <name type="scientific">Jeotgalibacillus soli</name>
    <dbReference type="NCBI Taxonomy" id="889306"/>
    <lineage>
        <taxon>Bacteria</taxon>
        <taxon>Bacillati</taxon>
        <taxon>Bacillota</taxon>
        <taxon>Bacilli</taxon>
        <taxon>Bacillales</taxon>
        <taxon>Caryophanaceae</taxon>
        <taxon>Jeotgalibacillus</taxon>
    </lineage>
</organism>
<evidence type="ECO:0000259" key="1">
    <source>
        <dbReference type="SMART" id="SM01022"/>
    </source>
</evidence>
<dbReference type="SUPFAM" id="SSF88697">
    <property type="entry name" value="PUA domain-like"/>
    <property type="match status" value="1"/>
</dbReference>
<keyword evidence="3" id="KW-1185">Reference proteome</keyword>
<dbReference type="EMBL" id="JXRP01000009">
    <property type="protein sequence ID" value="KIL49528.1"/>
    <property type="molecule type" value="Genomic_DNA"/>
</dbReference>
<feature type="domain" description="ASCH" evidence="1">
    <location>
        <begin position="27"/>
        <end position="150"/>
    </location>
</feature>
<dbReference type="PANTHER" id="PTHR39203">
    <property type="entry name" value="CYTOPLASMIC PROTEIN-RELATED"/>
    <property type="match status" value="1"/>
</dbReference>
<dbReference type="InterPro" id="IPR007374">
    <property type="entry name" value="ASCH_domain"/>
</dbReference>
<sequence length="152" mass="17580">MSNDSIVQMWEDYRVINPNAPKEYVAWSFGDSKEMADELAKLVLEGKKTATASNYTLYELEKEELPFSGLINIILDGDGKAVAIAETTQVEVIPFDEVTEEHAYLEGEGDRTLSYWRDVHETFFKKEFENISIDFDYKTPVVCERFKLLYKK</sequence>
<protein>
    <recommendedName>
        <fullName evidence="1">ASCH domain-containing protein</fullName>
    </recommendedName>
</protein>
<dbReference type="SMART" id="SM01022">
    <property type="entry name" value="ASCH"/>
    <property type="match status" value="1"/>
</dbReference>
<accession>A0A0C2W038</accession>
<gene>
    <name evidence="2" type="ORF">KP78_09960</name>
</gene>
<dbReference type="AlphaFoldDB" id="A0A0C2W038"/>
<dbReference type="PIRSF" id="PIRSF021320">
    <property type="entry name" value="DUF984"/>
    <property type="match status" value="1"/>
</dbReference>
<evidence type="ECO:0000313" key="2">
    <source>
        <dbReference type="EMBL" id="KIL49528.1"/>
    </source>
</evidence>
<dbReference type="Gene3D" id="3.10.400.10">
    <property type="entry name" value="Sulfate adenylyltransferase"/>
    <property type="match status" value="1"/>
</dbReference>
<dbReference type="STRING" id="889306.KP78_09960"/>
<proteinExistence type="predicted"/>
<dbReference type="Pfam" id="PF04266">
    <property type="entry name" value="ASCH"/>
    <property type="match status" value="1"/>
</dbReference>
<dbReference type="PANTHER" id="PTHR39203:SF1">
    <property type="entry name" value="CYTOPLASMIC PROTEIN"/>
    <property type="match status" value="1"/>
</dbReference>
<dbReference type="OrthoDB" id="9807542at2"/>
<evidence type="ECO:0000313" key="3">
    <source>
        <dbReference type="Proteomes" id="UP000031938"/>
    </source>
</evidence>
<reference evidence="2 3" key="1">
    <citation type="submission" date="2015-01" db="EMBL/GenBank/DDBJ databases">
        <title>Genome sequencing of Jeotgalibacillus soli.</title>
        <authorList>
            <person name="Goh K.M."/>
            <person name="Chan K.-G."/>
            <person name="Yaakop A.S."/>
            <person name="Ee R."/>
            <person name="Gan H.M."/>
            <person name="Chan C.S."/>
        </authorList>
    </citation>
    <scope>NUCLEOTIDE SEQUENCE [LARGE SCALE GENOMIC DNA]</scope>
    <source>
        <strain evidence="2 3">P9</strain>
    </source>
</reference>
<comment type="caution">
    <text evidence="2">The sequence shown here is derived from an EMBL/GenBank/DDBJ whole genome shotgun (WGS) entry which is preliminary data.</text>
</comment>
<dbReference type="InterPro" id="IPR009326">
    <property type="entry name" value="DUF984"/>
</dbReference>